<keyword evidence="6" id="KW-0496">Mitochondrion</keyword>
<protein>
    <recommendedName>
        <fullName evidence="9">Mitotic-spindle organizing protein 1</fullName>
    </recommendedName>
</protein>
<dbReference type="AlphaFoldDB" id="A0A0G4IU75"/>
<dbReference type="GO" id="GO:0005819">
    <property type="term" value="C:spindle"/>
    <property type="evidence" value="ECO:0007669"/>
    <property type="project" value="TreeGrafter"/>
</dbReference>
<name>A0A0G4IU75_PLABS</name>
<dbReference type="PANTHER" id="PTHR28520:SF2">
    <property type="entry name" value="MITOTIC-SPINDLE ORGANIZING PROTEIN 1"/>
    <property type="match status" value="1"/>
</dbReference>
<evidence type="ECO:0000256" key="1">
    <source>
        <dbReference type="ARBA" id="ARBA00004267"/>
    </source>
</evidence>
<evidence type="ECO:0000313" key="7">
    <source>
        <dbReference type="Proteomes" id="UP000039324"/>
    </source>
</evidence>
<gene>
    <name evidence="5" type="ORF">PBRA_006901</name>
    <name evidence="6" type="ORF">PLBR_LOCUS7801</name>
</gene>
<dbReference type="EMBL" id="OVEO01000014">
    <property type="protein sequence ID" value="SPR00586.1"/>
    <property type="molecule type" value="Genomic_DNA"/>
</dbReference>
<sequence length="72" mass="7641">MEEGQAKAADAQAREALSVLHEISEALNTGLDRETLSILVSLCEAGVNPEALAMVVCELWRPVATTEGGDRC</sequence>
<dbReference type="PANTHER" id="PTHR28520">
    <property type="entry name" value="MITOTIC-SPINDLE ORGANIZING PROTEIN 1"/>
    <property type="match status" value="1"/>
</dbReference>
<comment type="subcellular location">
    <subcellularLocation>
        <location evidence="1">Cytoplasm</location>
        <location evidence="1">Cytoskeleton</location>
        <location evidence="1">Microtubule organizing center</location>
    </subcellularLocation>
</comment>
<dbReference type="GO" id="GO:0033566">
    <property type="term" value="P:gamma-tubulin complex localization"/>
    <property type="evidence" value="ECO:0007669"/>
    <property type="project" value="InterPro"/>
</dbReference>
<dbReference type="STRING" id="37360.A0A0G4IU75"/>
<keyword evidence="3" id="KW-0963">Cytoplasm</keyword>
<accession>A0A0G4IU75</accession>
<dbReference type="GO" id="GO:0031021">
    <property type="term" value="C:interphase microtubule organizing center"/>
    <property type="evidence" value="ECO:0007669"/>
    <property type="project" value="TreeGrafter"/>
</dbReference>
<dbReference type="InterPro" id="IPR022214">
    <property type="entry name" value="MZT1"/>
</dbReference>
<dbReference type="OrthoDB" id="48571at2759"/>
<evidence type="ECO:0000313" key="6">
    <source>
        <dbReference type="EMBL" id="SPR00586.1"/>
    </source>
</evidence>
<evidence type="ECO:0000313" key="8">
    <source>
        <dbReference type="Proteomes" id="UP000290189"/>
    </source>
</evidence>
<dbReference type="OMA" id="CELWRPV"/>
<comment type="similarity">
    <text evidence="2">Belongs to the MOZART1 family.</text>
</comment>
<dbReference type="Proteomes" id="UP000039324">
    <property type="component" value="Unassembled WGS sequence"/>
</dbReference>
<proteinExistence type="inferred from homology"/>
<keyword evidence="4" id="KW-0206">Cytoskeleton</keyword>
<organism evidence="5 7">
    <name type="scientific">Plasmodiophora brassicae</name>
    <name type="common">Clubroot disease agent</name>
    <dbReference type="NCBI Taxonomy" id="37360"/>
    <lineage>
        <taxon>Eukaryota</taxon>
        <taxon>Sar</taxon>
        <taxon>Rhizaria</taxon>
        <taxon>Endomyxa</taxon>
        <taxon>Phytomyxea</taxon>
        <taxon>Plasmodiophorida</taxon>
        <taxon>Plasmodiophoridae</taxon>
        <taxon>Plasmodiophora</taxon>
    </lineage>
</organism>
<dbReference type="GO" id="GO:0051415">
    <property type="term" value="P:microtubule nucleation by interphase microtubule organizing center"/>
    <property type="evidence" value="ECO:0007669"/>
    <property type="project" value="TreeGrafter"/>
</dbReference>
<dbReference type="GO" id="GO:0000931">
    <property type="term" value="C:gamma-tubulin ring complex"/>
    <property type="evidence" value="ECO:0007669"/>
    <property type="project" value="InterPro"/>
</dbReference>
<geneLocation type="mitochondrion" evidence="6"/>
<evidence type="ECO:0000256" key="4">
    <source>
        <dbReference type="ARBA" id="ARBA00023212"/>
    </source>
</evidence>
<dbReference type="Proteomes" id="UP000290189">
    <property type="component" value="Unassembled WGS sequence"/>
</dbReference>
<dbReference type="Pfam" id="PF12554">
    <property type="entry name" value="MOZART1"/>
    <property type="match status" value="1"/>
</dbReference>
<dbReference type="EMBL" id="CDSF01000087">
    <property type="protein sequence ID" value="CEO98787.1"/>
    <property type="molecule type" value="Genomic_DNA"/>
</dbReference>
<evidence type="ECO:0000256" key="2">
    <source>
        <dbReference type="ARBA" id="ARBA00011015"/>
    </source>
</evidence>
<keyword evidence="7" id="KW-1185">Reference proteome</keyword>
<dbReference type="GO" id="GO:0090307">
    <property type="term" value="P:mitotic spindle assembly"/>
    <property type="evidence" value="ECO:0007669"/>
    <property type="project" value="TreeGrafter"/>
</dbReference>
<evidence type="ECO:0008006" key="9">
    <source>
        <dbReference type="Google" id="ProtNLM"/>
    </source>
</evidence>
<evidence type="ECO:0000256" key="3">
    <source>
        <dbReference type="ARBA" id="ARBA00022490"/>
    </source>
</evidence>
<evidence type="ECO:0000313" key="5">
    <source>
        <dbReference type="EMBL" id="CEO98787.1"/>
    </source>
</evidence>
<reference evidence="5 7" key="1">
    <citation type="submission" date="2015-02" db="EMBL/GenBank/DDBJ databases">
        <authorList>
            <person name="Chooi Y.-H."/>
        </authorList>
    </citation>
    <scope>NUCLEOTIDE SEQUENCE [LARGE SCALE GENOMIC DNA]</scope>
    <source>
        <strain evidence="5">E3</strain>
    </source>
</reference>
<reference evidence="6 8" key="2">
    <citation type="submission" date="2018-03" db="EMBL/GenBank/DDBJ databases">
        <authorList>
            <person name="Fogelqvist J."/>
        </authorList>
    </citation>
    <scope>NUCLEOTIDE SEQUENCE [LARGE SCALE GENOMIC DNA]</scope>
</reference>